<dbReference type="InterPro" id="IPR052020">
    <property type="entry name" value="Cyclic_di-GMP/3'3'-cGAMP_PDE"/>
</dbReference>
<dbReference type="Proteomes" id="UP000006365">
    <property type="component" value="Chromosome"/>
</dbReference>
<dbReference type="InterPro" id="IPR003607">
    <property type="entry name" value="HD/PDEase_dom"/>
</dbReference>
<organism evidence="3 4">
    <name type="scientific">Desulfobulbus propionicus (strain ATCC 33891 / DSM 2032 / VKM B-1956 / 1pr3)</name>
    <dbReference type="NCBI Taxonomy" id="577650"/>
    <lineage>
        <taxon>Bacteria</taxon>
        <taxon>Pseudomonadati</taxon>
        <taxon>Thermodesulfobacteriota</taxon>
        <taxon>Desulfobulbia</taxon>
        <taxon>Desulfobulbales</taxon>
        <taxon>Desulfobulbaceae</taxon>
        <taxon>Desulfobulbus</taxon>
    </lineage>
</organism>
<dbReference type="RefSeq" id="WP_015724799.1">
    <property type="nucleotide sequence ID" value="NC_014972.1"/>
</dbReference>
<feature type="transmembrane region" description="Helical" evidence="1">
    <location>
        <begin position="192"/>
        <end position="214"/>
    </location>
</feature>
<dbReference type="PANTHER" id="PTHR45228">
    <property type="entry name" value="CYCLIC DI-GMP PHOSPHODIESTERASE TM_0186-RELATED"/>
    <property type="match status" value="1"/>
</dbReference>
<dbReference type="Pfam" id="PF13487">
    <property type="entry name" value="HD_5"/>
    <property type="match status" value="1"/>
</dbReference>
<keyword evidence="1" id="KW-0472">Membrane</keyword>
<accession>A0A7U3YMT2</accession>
<keyword evidence="1" id="KW-1133">Transmembrane helix</keyword>
<dbReference type="KEGG" id="dpr:Despr_2112"/>
<dbReference type="EMBL" id="CP002364">
    <property type="protein sequence ID" value="ADW18260.1"/>
    <property type="molecule type" value="Genomic_DNA"/>
</dbReference>
<dbReference type="CDD" id="cd00077">
    <property type="entry name" value="HDc"/>
    <property type="match status" value="1"/>
</dbReference>
<evidence type="ECO:0000313" key="4">
    <source>
        <dbReference type="Proteomes" id="UP000006365"/>
    </source>
</evidence>
<dbReference type="Gene3D" id="1.10.3210.10">
    <property type="entry name" value="Hypothetical protein af1432"/>
    <property type="match status" value="1"/>
</dbReference>
<proteinExistence type="predicted"/>
<name>A0A7U3YMT2_DESPD</name>
<protein>
    <submittedName>
        <fullName evidence="3">Metal dependent phosphohydrolase</fullName>
    </submittedName>
</protein>
<evidence type="ECO:0000259" key="2">
    <source>
        <dbReference type="PROSITE" id="PS51832"/>
    </source>
</evidence>
<keyword evidence="1" id="KW-0812">Transmembrane</keyword>
<feature type="domain" description="HD-GYP" evidence="2">
    <location>
        <begin position="224"/>
        <end position="419"/>
    </location>
</feature>
<evidence type="ECO:0000256" key="1">
    <source>
        <dbReference type="SAM" id="Phobius"/>
    </source>
</evidence>
<gene>
    <name evidence="3" type="ordered locus">Despr_2112</name>
</gene>
<dbReference type="SUPFAM" id="SSF109604">
    <property type="entry name" value="HD-domain/PDEase-like"/>
    <property type="match status" value="1"/>
</dbReference>
<reference evidence="3 4" key="1">
    <citation type="journal article" date="2011" name="Stand. Genomic Sci.">
        <title>Complete genome sequence of Desulfobulbus propionicus type strain (1pr3).</title>
        <authorList>
            <person name="Pagani I."/>
            <person name="Lapidus A."/>
            <person name="Nolan M."/>
            <person name="Lucas S."/>
            <person name="Hammon N."/>
            <person name="Deshpande S."/>
            <person name="Cheng J.F."/>
            <person name="Chertkov O."/>
            <person name="Davenport K."/>
            <person name="Tapia R."/>
            <person name="Han C."/>
            <person name="Goodwin L."/>
            <person name="Pitluck S."/>
            <person name="Liolios K."/>
            <person name="Mavromatis K."/>
            <person name="Ivanova N."/>
            <person name="Mikhailova N."/>
            <person name="Pati A."/>
            <person name="Chen A."/>
            <person name="Palaniappan K."/>
            <person name="Land M."/>
            <person name="Hauser L."/>
            <person name="Chang Y.J."/>
            <person name="Jeffries C.D."/>
            <person name="Detter J.C."/>
            <person name="Brambilla E."/>
            <person name="Kannan K.P."/>
            <person name="Djao O.D."/>
            <person name="Rohde M."/>
            <person name="Pukall R."/>
            <person name="Spring S."/>
            <person name="Goker M."/>
            <person name="Sikorski J."/>
            <person name="Woyke T."/>
            <person name="Bristow J."/>
            <person name="Eisen J.A."/>
            <person name="Markowitz V."/>
            <person name="Hugenholtz P."/>
            <person name="Kyrpides N.C."/>
            <person name="Klenk H.P."/>
        </authorList>
    </citation>
    <scope>NUCLEOTIDE SEQUENCE [LARGE SCALE GENOMIC DNA]</scope>
    <source>
        <strain evidence="4">ATCC 33891 / DSM 2032 / 1pr3</strain>
    </source>
</reference>
<dbReference type="PROSITE" id="PS51832">
    <property type="entry name" value="HD_GYP"/>
    <property type="match status" value="1"/>
</dbReference>
<sequence>MTRSRPLSLQTFVYRVLTLRLALMAVVIGLLTGAAVYYSEQQNLRAQVVEETRAEIQLLIARTIQIAQEQGREQRAAFHQALEERLSVAAKPANGEFVYVQFFVPGTGESEERTANSYPLIEAVKRLAHSRPRRPPPGGEAAEVVMVGERLHVLVVMPLTDPAGPNPAYAEAVFAPSEAARQALQKTLRHSVVMALLIVVATSGLLYPVILQLVRKLTLFSRNLLEANLGTLSLLASAIAKRDSDTDAHNFRVTLYAVRLAEVLGLENSALQTLIKGAFLHDVGKIGIRDQILLKAGGLDAREFAQMQAHVRHGLEIIDGSMWLADAAQVVGAHHEKFDGSGYPNGLTGEAIPLVARIFAVADVFDALTSKRPYKQPLSYEAALDLIRQGRGSHFDPKVVDAFLVISARVYRAYAGRDSQGLRDELKTIITRAFSQGEILLD</sequence>
<dbReference type="PANTHER" id="PTHR45228:SF1">
    <property type="entry name" value="CYCLIC DI-GMP PHOSPHODIESTERASE TM_0186"/>
    <property type="match status" value="1"/>
</dbReference>
<evidence type="ECO:0000313" key="3">
    <source>
        <dbReference type="EMBL" id="ADW18260.1"/>
    </source>
</evidence>
<dbReference type="AlphaFoldDB" id="A0A7U3YMT2"/>
<keyword evidence="4" id="KW-1185">Reference proteome</keyword>
<dbReference type="InterPro" id="IPR037522">
    <property type="entry name" value="HD_GYP_dom"/>
</dbReference>
<dbReference type="SMART" id="SM00471">
    <property type="entry name" value="HDc"/>
    <property type="match status" value="1"/>
</dbReference>
<feature type="transmembrane region" description="Helical" evidence="1">
    <location>
        <begin position="12"/>
        <end position="38"/>
    </location>
</feature>